<dbReference type="EMBL" id="JACEIP010000005">
    <property type="protein sequence ID" value="MBA4542237.1"/>
    <property type="molecule type" value="Genomic_DNA"/>
</dbReference>
<dbReference type="GO" id="GO:0004113">
    <property type="term" value="F:2',3'-cyclic-nucleotide 3'-phosphodiesterase activity"/>
    <property type="evidence" value="ECO:0007669"/>
    <property type="project" value="TreeGrafter"/>
</dbReference>
<keyword evidence="9" id="KW-1185">Reference proteome</keyword>
<dbReference type="Pfam" id="PF13277">
    <property type="entry name" value="YmdB"/>
    <property type="match status" value="1"/>
</dbReference>
<comment type="caution">
    <text evidence="8">The sequence shown here is derived from an EMBL/GenBank/DDBJ whole genome shotgun (WGS) entry which is preliminary data.</text>
</comment>
<keyword evidence="3" id="KW-0378">Hydrolase</keyword>
<evidence type="ECO:0000256" key="1">
    <source>
        <dbReference type="ARBA" id="ARBA00001965"/>
    </source>
</evidence>
<evidence type="ECO:0000313" key="8">
    <source>
        <dbReference type="EMBL" id="MBA4542237.1"/>
    </source>
</evidence>
<comment type="similarity">
    <text evidence="5">Belongs to the YmdB-like family.</text>
</comment>
<dbReference type="PIRSF" id="PIRSF004789">
    <property type="entry name" value="DR1281"/>
    <property type="match status" value="1"/>
</dbReference>
<dbReference type="RefSeq" id="WP_033099677.1">
    <property type="nucleotide sequence ID" value="NZ_JACEIP010000005.1"/>
</dbReference>
<feature type="binding site" evidence="7">
    <location>
        <position position="39"/>
    </location>
    <ligand>
        <name>Fe cation</name>
        <dbReference type="ChEBI" id="CHEBI:24875"/>
        <label>1</label>
    </ligand>
</feature>
<dbReference type="SUPFAM" id="SSF56300">
    <property type="entry name" value="Metallo-dependent phosphatases"/>
    <property type="match status" value="1"/>
</dbReference>
<dbReference type="CDD" id="cd07382">
    <property type="entry name" value="MPP_DR1281"/>
    <property type="match status" value="1"/>
</dbReference>
<keyword evidence="4" id="KW-0408">Iron</keyword>
<proteinExistence type="inferred from homology"/>
<feature type="binding site" evidence="7">
    <location>
        <position position="8"/>
    </location>
    <ligand>
        <name>Fe cation</name>
        <dbReference type="ChEBI" id="CHEBI:24875"/>
        <label>1</label>
    </ligand>
</feature>
<dbReference type="FunFam" id="3.60.21.10:FF:000016">
    <property type="entry name" value="Putative metallophosphoesterase"/>
    <property type="match status" value="1"/>
</dbReference>
<evidence type="ECO:0000256" key="5">
    <source>
        <dbReference type="ARBA" id="ARBA00061401"/>
    </source>
</evidence>
<keyword evidence="2 7" id="KW-0479">Metal-binding</keyword>
<evidence type="ECO:0000256" key="6">
    <source>
        <dbReference type="PIRSR" id="PIRSR004789-50"/>
    </source>
</evidence>
<dbReference type="AlphaFoldDB" id="A0A7W1X8V6"/>
<dbReference type="InterPro" id="IPR029052">
    <property type="entry name" value="Metallo-depent_PP-like"/>
</dbReference>
<comment type="cofactor">
    <cofactor evidence="1">
        <name>Fe(3+)</name>
        <dbReference type="ChEBI" id="CHEBI:29034"/>
    </cofactor>
</comment>
<dbReference type="Gene3D" id="3.60.21.10">
    <property type="match status" value="1"/>
</dbReference>
<protein>
    <submittedName>
        <fullName evidence="8">TIGR00282 family metallophosphoesterase</fullName>
    </submittedName>
</protein>
<feature type="binding site" evidence="7">
    <location>
        <position position="176"/>
    </location>
    <ligand>
        <name>Fe cation</name>
        <dbReference type="ChEBI" id="CHEBI:24875"/>
        <label>1</label>
    </ligand>
</feature>
<feature type="binding site" evidence="7">
    <location>
        <position position="68"/>
    </location>
    <ligand>
        <name>Fe cation</name>
        <dbReference type="ChEBI" id="CHEBI:24875"/>
        <label>2</label>
    </ligand>
</feature>
<dbReference type="GO" id="GO:0046872">
    <property type="term" value="F:metal ion binding"/>
    <property type="evidence" value="ECO:0007669"/>
    <property type="project" value="UniProtKB-KW"/>
</dbReference>
<feature type="binding site" evidence="7">
    <location>
        <position position="174"/>
    </location>
    <ligand>
        <name>Fe cation</name>
        <dbReference type="ChEBI" id="CHEBI:24875"/>
        <label>2</label>
    </ligand>
</feature>
<gene>
    <name evidence="8" type="ORF">H1164_04890</name>
</gene>
<reference evidence="8 9" key="1">
    <citation type="submission" date="2020-07" db="EMBL/GenBank/DDBJ databases">
        <authorList>
            <person name="Feng H."/>
        </authorList>
    </citation>
    <scope>NUCLEOTIDE SEQUENCE [LARGE SCALE GENOMIC DNA]</scope>
    <source>
        <strain evidence="9">s-11</strain>
    </source>
</reference>
<feature type="binding site" evidence="7">
    <location>
        <position position="39"/>
    </location>
    <ligand>
        <name>Fe cation</name>
        <dbReference type="ChEBI" id="CHEBI:24875"/>
        <label>2</label>
    </ligand>
</feature>
<name>A0A7W1X8V6_9BACL</name>
<dbReference type="OrthoDB" id="9801109at2"/>
<dbReference type="NCBIfam" id="TIGR00282">
    <property type="entry name" value="TIGR00282 family metallophosphoesterase"/>
    <property type="match status" value="1"/>
</dbReference>
<dbReference type="PANTHER" id="PTHR36303">
    <property type="entry name" value="2',3'-CYCLIC-NUCLEOTIDE 2'-PHOSPHODIESTERASE"/>
    <property type="match status" value="1"/>
</dbReference>
<dbReference type="Proteomes" id="UP000530514">
    <property type="component" value="Unassembled WGS sequence"/>
</dbReference>
<evidence type="ECO:0000256" key="2">
    <source>
        <dbReference type="ARBA" id="ARBA00022723"/>
    </source>
</evidence>
<feature type="binding site" evidence="7">
    <location>
        <position position="40"/>
    </location>
    <ligand>
        <name>Fe cation</name>
        <dbReference type="ChEBI" id="CHEBI:24875"/>
        <label>1</label>
    </ligand>
</feature>
<evidence type="ECO:0000256" key="3">
    <source>
        <dbReference type="ARBA" id="ARBA00022801"/>
    </source>
</evidence>
<sequence length="263" mass="28974">MRILMIGDIVGALGRQTVVNYLPKLIQIYEPDFIVANGENAAGNGRGIQRHAIRELLDAGVNCITLGNHTWSQPEIFDFIDDEPNIIRPANYPKDTPGKGFSVFSTQAGRLTVINLMGRAYMGALDCPFRTADEILKQIPSSMVLVDFHAETTSEKQALAWYLDGRISALIGTHTHVQTADERILPKGTGYLTDVGMVGPADGVIGMEKSAVIKRFLTQMPVRFEVAKGKAKFNAVLIDLDKQSKKAKQMKRIQIDEDHPLIG</sequence>
<evidence type="ECO:0000313" key="9">
    <source>
        <dbReference type="Proteomes" id="UP000530514"/>
    </source>
</evidence>
<dbReference type="InterPro" id="IPR005235">
    <property type="entry name" value="YmdB-like"/>
</dbReference>
<evidence type="ECO:0000256" key="7">
    <source>
        <dbReference type="PIRSR" id="PIRSR004789-51"/>
    </source>
</evidence>
<organism evidence="8 9">
    <name type="scientific">Thermoactinomyces daqus</name>
    <dbReference type="NCBI Taxonomy" id="1329516"/>
    <lineage>
        <taxon>Bacteria</taxon>
        <taxon>Bacillati</taxon>
        <taxon>Bacillota</taxon>
        <taxon>Bacilli</taxon>
        <taxon>Bacillales</taxon>
        <taxon>Thermoactinomycetaceae</taxon>
        <taxon>Thermoactinomyces</taxon>
    </lineage>
</organism>
<dbReference type="PANTHER" id="PTHR36303:SF1">
    <property type="entry name" value="2',3'-CYCLIC-NUCLEOTIDE 2'-PHOSPHODIESTERASE"/>
    <property type="match status" value="1"/>
</dbReference>
<feature type="active site" description="Proton donor" evidence="6">
    <location>
        <position position="69"/>
    </location>
</feature>
<accession>A0A7W1X8V6</accession>
<feature type="binding site" evidence="7">
    <location>
        <position position="149"/>
    </location>
    <ligand>
        <name>Fe cation</name>
        <dbReference type="ChEBI" id="CHEBI:24875"/>
        <label>2</label>
    </ligand>
</feature>
<evidence type="ECO:0000256" key="4">
    <source>
        <dbReference type="ARBA" id="ARBA00023004"/>
    </source>
</evidence>